<evidence type="ECO:0000313" key="3">
    <source>
        <dbReference type="EMBL" id="SFW42449.1"/>
    </source>
</evidence>
<dbReference type="EMBL" id="FPIY01000002">
    <property type="protein sequence ID" value="SFW42449.1"/>
    <property type="molecule type" value="Genomic_DNA"/>
</dbReference>
<sequence length="383" mass="42508">MMMKKILIVTLLISAYTGKAQENRSITTAVPFLNIAADARAAGMGDMGVATSADAYSLQWNAAKFAFAEQKMGFGISYTPYLENIVTDVALLNASFYNKLDDRSAFAFGLRYFGLGEVELRQTIDEEGTTVKPNEFVLEGAYSLKLSTQFSMGIGGRFISSNLKFPLDPSVDSKAATAFAVDISGFYRSPEIAYDNFDGRWRAGFNISNLGSKISYDNNGQENFLPGNLKFGAGFDFILDQDNVLSLTTEFNKLLVPTPQDFNEDGQIDSQDNERYQQISFLEGAFNSFTDAPDGFGEEIKEVTWALGAEYSFQNAFMLRTGYFNENELKGARKFFSLGAGFKFKATQVDLSYLFSTSKIKNPLENTLRFSLTFNLGEELLND</sequence>
<dbReference type="AlphaFoldDB" id="A0A1K1P4M1"/>
<name>A0A1K1P4M1_9FLAO</name>
<gene>
    <name evidence="3" type="ORF">SAMN05660313_01609</name>
</gene>
<evidence type="ECO:0000256" key="1">
    <source>
        <dbReference type="SAM" id="SignalP"/>
    </source>
</evidence>
<protein>
    <recommendedName>
        <fullName evidence="2">Type IX secretion system protein PorV domain-containing protein</fullName>
    </recommendedName>
</protein>
<dbReference type="Gene3D" id="2.40.160.60">
    <property type="entry name" value="Outer membrane protein transport protein (OMPP1/FadL/TodX)"/>
    <property type="match status" value="1"/>
</dbReference>
<dbReference type="NCBIfam" id="NF033709">
    <property type="entry name" value="PorV_fam"/>
    <property type="match status" value="1"/>
</dbReference>
<dbReference type="InterPro" id="IPR045741">
    <property type="entry name" value="PorV"/>
</dbReference>
<keyword evidence="4" id="KW-1185">Reference proteome</keyword>
<dbReference type="NCBIfam" id="NF033710">
    <property type="entry name" value="T9SS_OM_PorV"/>
    <property type="match status" value="1"/>
</dbReference>
<evidence type="ECO:0000313" key="4">
    <source>
        <dbReference type="Proteomes" id="UP000183257"/>
    </source>
</evidence>
<dbReference type="Pfam" id="PF19572">
    <property type="entry name" value="PorV"/>
    <property type="match status" value="1"/>
</dbReference>
<evidence type="ECO:0000259" key="2">
    <source>
        <dbReference type="Pfam" id="PF19572"/>
    </source>
</evidence>
<dbReference type="Proteomes" id="UP000183257">
    <property type="component" value="Unassembled WGS sequence"/>
</dbReference>
<dbReference type="STRING" id="76595.SAMN05660313_01609"/>
<proteinExistence type="predicted"/>
<organism evidence="3 4">
    <name type="scientific">Cellulophaga fucicola</name>
    <dbReference type="NCBI Taxonomy" id="76595"/>
    <lineage>
        <taxon>Bacteria</taxon>
        <taxon>Pseudomonadati</taxon>
        <taxon>Bacteroidota</taxon>
        <taxon>Flavobacteriia</taxon>
        <taxon>Flavobacteriales</taxon>
        <taxon>Flavobacteriaceae</taxon>
        <taxon>Cellulophaga</taxon>
    </lineage>
</organism>
<accession>A0A1K1P4M1</accession>
<feature type="chain" id="PRO_5012724251" description="Type IX secretion system protein PorV domain-containing protein" evidence="1">
    <location>
        <begin position="21"/>
        <end position="383"/>
    </location>
</feature>
<keyword evidence="1" id="KW-0732">Signal</keyword>
<reference evidence="4" key="1">
    <citation type="submission" date="2016-11" db="EMBL/GenBank/DDBJ databases">
        <authorList>
            <person name="Varghese N."/>
            <person name="Submissions S."/>
        </authorList>
    </citation>
    <scope>NUCLEOTIDE SEQUENCE [LARGE SCALE GENOMIC DNA]</scope>
    <source>
        <strain evidence="4">DSM 24786</strain>
    </source>
</reference>
<dbReference type="InterPro" id="IPR047799">
    <property type="entry name" value="T9SS_OM_PorV"/>
</dbReference>
<feature type="domain" description="Type IX secretion system protein PorV" evidence="2">
    <location>
        <begin position="19"/>
        <end position="261"/>
    </location>
</feature>
<feature type="signal peptide" evidence="1">
    <location>
        <begin position="1"/>
        <end position="20"/>
    </location>
</feature>